<feature type="region of interest" description="Disordered" evidence="4">
    <location>
        <begin position="1"/>
        <end position="43"/>
    </location>
</feature>
<dbReference type="GO" id="GO:0051537">
    <property type="term" value="F:2 iron, 2 sulfur cluster binding"/>
    <property type="evidence" value="ECO:0007669"/>
    <property type="project" value="UniProtKB-KW"/>
</dbReference>
<keyword evidence="1" id="KW-0001">2Fe-2S</keyword>
<sequence>MGRGLSAGPSPLERRGGAAAAARREGERPREGEREPLEREVPLLELVPEELEEPLELELPLAEEEPEDREAGMVVAKDAGADITLGCSQGSCGVCEVEVYKYSGGGGEPSVGVVRACIAGVPPGYQRLEVKEVPQDDIWGVDGFDT</sequence>
<gene>
    <name evidence="6" type="ORF">CHLNCDRAFT_138911</name>
</gene>
<dbReference type="EMBL" id="GL433856">
    <property type="protein sequence ID" value="EFN52418.1"/>
    <property type="molecule type" value="Genomic_DNA"/>
</dbReference>
<keyword evidence="7" id="KW-1185">Reference proteome</keyword>
<proteinExistence type="predicted"/>
<evidence type="ECO:0000256" key="3">
    <source>
        <dbReference type="ARBA" id="ARBA00034078"/>
    </source>
</evidence>
<evidence type="ECO:0000256" key="4">
    <source>
        <dbReference type="SAM" id="MobiDB-lite"/>
    </source>
</evidence>
<dbReference type="InterPro" id="IPR036010">
    <property type="entry name" value="2Fe-2S_ferredoxin-like_sf"/>
</dbReference>
<evidence type="ECO:0000313" key="7">
    <source>
        <dbReference type="Proteomes" id="UP000008141"/>
    </source>
</evidence>
<keyword evidence="1" id="KW-0408">Iron</keyword>
<feature type="compositionally biased region" description="Basic and acidic residues" evidence="4">
    <location>
        <begin position="12"/>
        <end position="42"/>
    </location>
</feature>
<keyword evidence="2" id="KW-0411">Iron-sulfur</keyword>
<name>E1ZNX2_CHLVA</name>
<accession>E1ZNX2</accession>
<dbReference type="SUPFAM" id="SSF54292">
    <property type="entry name" value="2Fe-2S ferredoxin-like"/>
    <property type="match status" value="1"/>
</dbReference>
<dbReference type="OrthoDB" id="510469at2759"/>
<dbReference type="Pfam" id="PF00111">
    <property type="entry name" value="Fer2"/>
    <property type="match status" value="1"/>
</dbReference>
<evidence type="ECO:0000256" key="2">
    <source>
        <dbReference type="ARBA" id="ARBA00023014"/>
    </source>
</evidence>
<comment type="cofactor">
    <cofactor evidence="3">
        <name>[2Fe-2S] cluster</name>
        <dbReference type="ChEBI" id="CHEBI:190135"/>
    </cofactor>
</comment>
<evidence type="ECO:0000313" key="6">
    <source>
        <dbReference type="EMBL" id="EFN52418.1"/>
    </source>
</evidence>
<dbReference type="PROSITE" id="PS00197">
    <property type="entry name" value="2FE2S_FER_1"/>
    <property type="match status" value="1"/>
</dbReference>
<keyword evidence="1" id="KW-0479">Metal-binding</keyword>
<dbReference type="eggNOG" id="ENOG502T2PW">
    <property type="taxonomic scope" value="Eukaryota"/>
</dbReference>
<feature type="domain" description="2Fe-2S ferredoxin-type" evidence="5">
    <location>
        <begin position="64"/>
        <end position="100"/>
    </location>
</feature>
<dbReference type="InterPro" id="IPR001041">
    <property type="entry name" value="2Fe-2S_ferredoxin-type"/>
</dbReference>
<organism evidence="7">
    <name type="scientific">Chlorella variabilis</name>
    <name type="common">Green alga</name>
    <dbReference type="NCBI Taxonomy" id="554065"/>
    <lineage>
        <taxon>Eukaryota</taxon>
        <taxon>Viridiplantae</taxon>
        <taxon>Chlorophyta</taxon>
        <taxon>core chlorophytes</taxon>
        <taxon>Trebouxiophyceae</taxon>
        <taxon>Chlorellales</taxon>
        <taxon>Chlorellaceae</taxon>
        <taxon>Chlorella clade</taxon>
        <taxon>Chlorella</taxon>
    </lineage>
</organism>
<dbReference type="GeneID" id="17351955"/>
<protein>
    <recommendedName>
        <fullName evidence="5">2Fe-2S ferredoxin-type domain-containing protein</fullName>
    </recommendedName>
</protein>
<dbReference type="Proteomes" id="UP000008141">
    <property type="component" value="Unassembled WGS sequence"/>
</dbReference>
<evidence type="ECO:0000256" key="1">
    <source>
        <dbReference type="ARBA" id="ARBA00022714"/>
    </source>
</evidence>
<dbReference type="RefSeq" id="XP_005844520.1">
    <property type="nucleotide sequence ID" value="XM_005844458.1"/>
</dbReference>
<dbReference type="InParanoid" id="E1ZNX2"/>
<evidence type="ECO:0000259" key="5">
    <source>
        <dbReference type="Pfam" id="PF00111"/>
    </source>
</evidence>
<dbReference type="CDD" id="cd00207">
    <property type="entry name" value="fer2"/>
    <property type="match status" value="1"/>
</dbReference>
<dbReference type="AlphaFoldDB" id="E1ZNX2"/>
<dbReference type="InterPro" id="IPR006058">
    <property type="entry name" value="2Fe2S_fd_BS"/>
</dbReference>
<dbReference type="KEGG" id="cvr:CHLNCDRAFT_138911"/>
<reference evidence="6 7" key="1">
    <citation type="journal article" date="2010" name="Plant Cell">
        <title>The Chlorella variabilis NC64A genome reveals adaptation to photosymbiosis, coevolution with viruses, and cryptic sex.</title>
        <authorList>
            <person name="Blanc G."/>
            <person name="Duncan G."/>
            <person name="Agarkova I."/>
            <person name="Borodovsky M."/>
            <person name="Gurnon J."/>
            <person name="Kuo A."/>
            <person name="Lindquist E."/>
            <person name="Lucas S."/>
            <person name="Pangilinan J."/>
            <person name="Polle J."/>
            <person name="Salamov A."/>
            <person name="Terry A."/>
            <person name="Yamada T."/>
            <person name="Dunigan D.D."/>
            <person name="Grigoriev I.V."/>
            <person name="Claverie J.M."/>
            <person name="Van Etten J.L."/>
        </authorList>
    </citation>
    <scope>NUCLEOTIDE SEQUENCE [LARGE SCALE GENOMIC DNA]</scope>
    <source>
        <strain evidence="6 7">NC64A</strain>
    </source>
</reference>